<feature type="compositionally biased region" description="Polar residues" evidence="1">
    <location>
        <begin position="211"/>
        <end position="221"/>
    </location>
</feature>
<evidence type="ECO:0000256" key="1">
    <source>
        <dbReference type="SAM" id="MobiDB-lite"/>
    </source>
</evidence>
<sequence>MDEVVDTLVNMVEESELVEPSPRGCHVVTRGCQVNKWVPPADVDATWTTTWLAADQSEAASWHSYPCRLADLDVRGKDNGENIMKSIKEGPFHMGTVSDVITGGTEGAVQQGPVRARVLNDLPAEEKERYKANCGATNILLQGIPKDIYSLINHYTDAKDIWENVKMILEGIMRLHANENRIMMERFGQPNNDPLALDGKVVVQDVRGRYNANNQGRPFQRNNTRGNGVAGNVGGQNRGGIINPGRKVTNVDDNVDDSPENDLALNVDHVFEADECDAFDSDVDEGPITQTMFMTNLTSEDLIYDEAGTSYDSNTPSEYMEDNEDHVVQRDVSSVRNDALMSILDEMHEQGVQSRLANKPNMVVNDSVTEIERKRR</sequence>
<protein>
    <recommendedName>
        <fullName evidence="4">Integrase, catalytic region, zinc finger, CCHC-type, peptidase aspartic, catalytic</fullName>
    </recommendedName>
</protein>
<name>A0ABQ5J8W7_9ASTR</name>
<organism evidence="2 3">
    <name type="scientific">Tanacetum coccineum</name>
    <dbReference type="NCBI Taxonomy" id="301880"/>
    <lineage>
        <taxon>Eukaryota</taxon>
        <taxon>Viridiplantae</taxon>
        <taxon>Streptophyta</taxon>
        <taxon>Embryophyta</taxon>
        <taxon>Tracheophyta</taxon>
        <taxon>Spermatophyta</taxon>
        <taxon>Magnoliopsida</taxon>
        <taxon>eudicotyledons</taxon>
        <taxon>Gunneridae</taxon>
        <taxon>Pentapetalae</taxon>
        <taxon>asterids</taxon>
        <taxon>campanulids</taxon>
        <taxon>Asterales</taxon>
        <taxon>Asteraceae</taxon>
        <taxon>Asteroideae</taxon>
        <taxon>Anthemideae</taxon>
        <taxon>Anthemidinae</taxon>
        <taxon>Tanacetum</taxon>
    </lineage>
</organism>
<comment type="caution">
    <text evidence="2">The sequence shown here is derived from an EMBL/GenBank/DDBJ whole genome shotgun (WGS) entry which is preliminary data.</text>
</comment>
<accession>A0ABQ5J8W7</accession>
<evidence type="ECO:0008006" key="4">
    <source>
        <dbReference type="Google" id="ProtNLM"/>
    </source>
</evidence>
<evidence type="ECO:0000313" key="2">
    <source>
        <dbReference type="EMBL" id="GJU08981.1"/>
    </source>
</evidence>
<reference evidence="2" key="2">
    <citation type="submission" date="2022-01" db="EMBL/GenBank/DDBJ databases">
        <authorList>
            <person name="Yamashiro T."/>
            <person name="Shiraishi A."/>
            <person name="Satake H."/>
            <person name="Nakayama K."/>
        </authorList>
    </citation>
    <scope>NUCLEOTIDE SEQUENCE</scope>
</reference>
<gene>
    <name evidence="2" type="ORF">Tco_1125411</name>
</gene>
<keyword evidence="3" id="KW-1185">Reference proteome</keyword>
<feature type="compositionally biased region" description="Gly residues" evidence="1">
    <location>
        <begin position="228"/>
        <end position="238"/>
    </location>
</feature>
<dbReference type="Proteomes" id="UP001151760">
    <property type="component" value="Unassembled WGS sequence"/>
</dbReference>
<evidence type="ECO:0000313" key="3">
    <source>
        <dbReference type="Proteomes" id="UP001151760"/>
    </source>
</evidence>
<reference evidence="2" key="1">
    <citation type="journal article" date="2022" name="Int. J. Mol. Sci.">
        <title>Draft Genome of Tanacetum Coccineum: Genomic Comparison of Closely Related Tanacetum-Family Plants.</title>
        <authorList>
            <person name="Yamashiro T."/>
            <person name="Shiraishi A."/>
            <person name="Nakayama K."/>
            <person name="Satake H."/>
        </authorList>
    </citation>
    <scope>NUCLEOTIDE SEQUENCE</scope>
</reference>
<dbReference type="EMBL" id="BQNB010021687">
    <property type="protein sequence ID" value="GJU08981.1"/>
    <property type="molecule type" value="Genomic_DNA"/>
</dbReference>
<feature type="region of interest" description="Disordered" evidence="1">
    <location>
        <begin position="211"/>
        <end position="240"/>
    </location>
</feature>
<proteinExistence type="predicted"/>